<dbReference type="OrthoDB" id="3035290at2"/>
<gene>
    <name evidence="2" type="ORF">EDC64_11264</name>
</gene>
<dbReference type="RefSeq" id="WP_132033721.1">
    <property type="nucleotide sequence ID" value="NZ_SMAI01000012.1"/>
</dbReference>
<evidence type="ECO:0000313" key="3">
    <source>
        <dbReference type="Proteomes" id="UP000294664"/>
    </source>
</evidence>
<sequence>MSLIDRLARLPSAPAPPQVPERLVEVAERVRQRFGDRRPVKPEALNILISRLTQATRQWDWKQLTDGEMAQVVRAWASRRATLAPDIEDFLLRELQCTTRRSLLGALCDGYLTGWVAREPRTSELARIIQARAAFLPRIWQIAFRATPESLDPADGAIRFGRWLAAQADPYRAVIAHGILAPHGPGFMTEVHAAWLSALPEPVDEPTIRRMLAWIHPSGAPQLEGGRAAIVVARLLRPWGNAMPPKPLRTFLLDEFVRHRGDPRRENAHFWNEVGEDGKRTLMRWLAGQRMEAFLDVVSRSEEKSDAGDQWPARREFWMGLYEEGRIDEAWPSYGTEAQAIADELTRTTGDRAYAAYGRQLSRKNTSLLIMRVGRHIVVEGSHNFRVHVFRRSENTPLTLYQNEYAVDDFILPDPHRDARRHVGNWMDWVREKVG</sequence>
<organism evidence="2 3">
    <name type="scientific">Aquabacter spiritensis</name>
    <dbReference type="NCBI Taxonomy" id="933073"/>
    <lineage>
        <taxon>Bacteria</taxon>
        <taxon>Pseudomonadati</taxon>
        <taxon>Pseudomonadota</taxon>
        <taxon>Alphaproteobacteria</taxon>
        <taxon>Hyphomicrobiales</taxon>
        <taxon>Xanthobacteraceae</taxon>
        <taxon>Aquabacter</taxon>
    </lineage>
</organism>
<proteinExistence type="predicted"/>
<dbReference type="Proteomes" id="UP000294664">
    <property type="component" value="Unassembled WGS sequence"/>
</dbReference>
<comment type="caution">
    <text evidence="2">The sequence shown here is derived from an EMBL/GenBank/DDBJ whole genome shotgun (WGS) entry which is preliminary data.</text>
</comment>
<evidence type="ECO:0000259" key="1">
    <source>
        <dbReference type="Pfam" id="PF15611"/>
    </source>
</evidence>
<dbReference type="InterPro" id="IPR028943">
    <property type="entry name" value="ZorC_EH_Signature_dom"/>
</dbReference>
<reference evidence="2 3" key="1">
    <citation type="submission" date="2019-03" db="EMBL/GenBank/DDBJ databases">
        <title>Genomic Encyclopedia of Type Strains, Phase IV (KMG-IV): sequencing the most valuable type-strain genomes for metagenomic binning, comparative biology and taxonomic classification.</title>
        <authorList>
            <person name="Goeker M."/>
        </authorList>
    </citation>
    <scope>NUCLEOTIDE SEQUENCE [LARGE SCALE GENOMIC DNA]</scope>
    <source>
        <strain evidence="2 3">DSM 9035</strain>
    </source>
</reference>
<dbReference type="Pfam" id="PF15611">
    <property type="entry name" value="EH_Signature"/>
    <property type="match status" value="1"/>
</dbReference>
<dbReference type="EMBL" id="SMAI01000012">
    <property type="protein sequence ID" value="TCT02630.1"/>
    <property type="molecule type" value="Genomic_DNA"/>
</dbReference>
<protein>
    <submittedName>
        <fullName evidence="2">EH signature protein</fullName>
    </submittedName>
</protein>
<feature type="domain" description="Zorya protein ZorC EH" evidence="1">
    <location>
        <begin position="22"/>
        <end position="420"/>
    </location>
</feature>
<evidence type="ECO:0000313" key="2">
    <source>
        <dbReference type="EMBL" id="TCT02630.1"/>
    </source>
</evidence>
<name>A0A4R3LQG8_9HYPH</name>
<keyword evidence="3" id="KW-1185">Reference proteome</keyword>
<accession>A0A4R3LQG8</accession>
<dbReference type="AlphaFoldDB" id="A0A4R3LQG8"/>